<name>G2YKW7_BOTF4</name>
<dbReference type="AlphaFoldDB" id="G2YKW7"/>
<protein>
    <submittedName>
        <fullName evidence="2">Uncharacterized protein</fullName>
    </submittedName>
</protein>
<feature type="compositionally biased region" description="Basic and acidic residues" evidence="1">
    <location>
        <begin position="29"/>
        <end position="40"/>
    </location>
</feature>
<reference evidence="3" key="1">
    <citation type="journal article" date="2011" name="PLoS Genet.">
        <title>Genomic analysis of the necrotrophic fungal pathogens Sclerotinia sclerotiorum and Botrytis cinerea.</title>
        <authorList>
            <person name="Amselem J."/>
            <person name="Cuomo C.A."/>
            <person name="van Kan J.A."/>
            <person name="Viaud M."/>
            <person name="Benito E.P."/>
            <person name="Couloux A."/>
            <person name="Coutinho P.M."/>
            <person name="de Vries R.P."/>
            <person name="Dyer P.S."/>
            <person name="Fillinger S."/>
            <person name="Fournier E."/>
            <person name="Gout L."/>
            <person name="Hahn M."/>
            <person name="Kohn L."/>
            <person name="Lapalu N."/>
            <person name="Plummer K.M."/>
            <person name="Pradier J.M."/>
            <person name="Quevillon E."/>
            <person name="Sharon A."/>
            <person name="Simon A."/>
            <person name="ten Have A."/>
            <person name="Tudzynski B."/>
            <person name="Tudzynski P."/>
            <person name="Wincker P."/>
            <person name="Andrew M."/>
            <person name="Anthouard V."/>
            <person name="Beever R.E."/>
            <person name="Beffa R."/>
            <person name="Benoit I."/>
            <person name="Bouzid O."/>
            <person name="Brault B."/>
            <person name="Chen Z."/>
            <person name="Choquer M."/>
            <person name="Collemare J."/>
            <person name="Cotton P."/>
            <person name="Danchin E.G."/>
            <person name="Da Silva C."/>
            <person name="Gautier A."/>
            <person name="Giraud C."/>
            <person name="Giraud T."/>
            <person name="Gonzalez C."/>
            <person name="Grossetete S."/>
            <person name="Guldener U."/>
            <person name="Henrissat B."/>
            <person name="Howlett B.J."/>
            <person name="Kodira C."/>
            <person name="Kretschmer M."/>
            <person name="Lappartient A."/>
            <person name="Leroch M."/>
            <person name="Levis C."/>
            <person name="Mauceli E."/>
            <person name="Neuveglise C."/>
            <person name="Oeser B."/>
            <person name="Pearson M."/>
            <person name="Poulain J."/>
            <person name="Poussereau N."/>
            <person name="Quesneville H."/>
            <person name="Rascle C."/>
            <person name="Schumacher J."/>
            <person name="Segurens B."/>
            <person name="Sexton A."/>
            <person name="Silva E."/>
            <person name="Sirven C."/>
            <person name="Soanes D.M."/>
            <person name="Talbot N.J."/>
            <person name="Templeton M."/>
            <person name="Yandava C."/>
            <person name="Yarden O."/>
            <person name="Zeng Q."/>
            <person name="Rollins J.A."/>
            <person name="Lebrun M.H."/>
            <person name="Dickman M."/>
        </authorList>
    </citation>
    <scope>NUCLEOTIDE SEQUENCE [LARGE SCALE GENOMIC DNA]</scope>
    <source>
        <strain evidence="3">T4</strain>
    </source>
</reference>
<dbReference type="EMBL" id="FQ790341">
    <property type="protein sequence ID" value="CCD52265.1"/>
    <property type="molecule type" value="Genomic_DNA"/>
</dbReference>
<feature type="compositionally biased region" description="Low complexity" evidence="1">
    <location>
        <begin position="7"/>
        <end position="27"/>
    </location>
</feature>
<accession>G2YKW7</accession>
<sequence>MSKTNPPILQSSNQSLISSSLIPQIPIHKGKEREEKERSD</sequence>
<evidence type="ECO:0000313" key="2">
    <source>
        <dbReference type="EMBL" id="CCD52265.1"/>
    </source>
</evidence>
<dbReference type="Proteomes" id="UP000008177">
    <property type="component" value="Unplaced contigs"/>
</dbReference>
<dbReference type="HOGENOM" id="CLU_3299284_0_0_1"/>
<proteinExistence type="predicted"/>
<dbReference type="InParanoid" id="G2YKW7"/>
<feature type="region of interest" description="Disordered" evidence="1">
    <location>
        <begin position="1"/>
        <end position="40"/>
    </location>
</feature>
<gene>
    <name evidence="2" type="ORF">BofuT4_uP080600.1</name>
</gene>
<organism evidence="2 3">
    <name type="scientific">Botryotinia fuckeliana (strain T4)</name>
    <name type="common">Noble rot fungus</name>
    <name type="synonym">Botrytis cinerea</name>
    <dbReference type="NCBI Taxonomy" id="999810"/>
    <lineage>
        <taxon>Eukaryota</taxon>
        <taxon>Fungi</taxon>
        <taxon>Dikarya</taxon>
        <taxon>Ascomycota</taxon>
        <taxon>Pezizomycotina</taxon>
        <taxon>Leotiomycetes</taxon>
        <taxon>Helotiales</taxon>
        <taxon>Sclerotiniaceae</taxon>
        <taxon>Botrytis</taxon>
    </lineage>
</organism>
<evidence type="ECO:0000313" key="3">
    <source>
        <dbReference type="Proteomes" id="UP000008177"/>
    </source>
</evidence>
<evidence type="ECO:0000256" key="1">
    <source>
        <dbReference type="SAM" id="MobiDB-lite"/>
    </source>
</evidence>